<gene>
    <name evidence="1" type="ORF">TNCT_240711</name>
</gene>
<comment type="caution">
    <text evidence="1">The sequence shown here is derived from an EMBL/GenBank/DDBJ whole genome shotgun (WGS) entry which is preliminary data.</text>
</comment>
<dbReference type="Proteomes" id="UP000887116">
    <property type="component" value="Unassembled WGS sequence"/>
</dbReference>
<name>A0A8X6LYR1_TRICU</name>
<proteinExistence type="predicted"/>
<evidence type="ECO:0000313" key="1">
    <source>
        <dbReference type="EMBL" id="GFR26905.1"/>
    </source>
</evidence>
<reference evidence="1" key="1">
    <citation type="submission" date="2020-07" db="EMBL/GenBank/DDBJ databases">
        <title>Multicomponent nature underlies the extraordinary mechanical properties of spider dragline silk.</title>
        <authorList>
            <person name="Kono N."/>
            <person name="Nakamura H."/>
            <person name="Mori M."/>
            <person name="Yoshida Y."/>
            <person name="Ohtoshi R."/>
            <person name="Malay A.D."/>
            <person name="Moran D.A.P."/>
            <person name="Tomita M."/>
            <person name="Numata K."/>
            <person name="Arakawa K."/>
        </authorList>
    </citation>
    <scope>NUCLEOTIDE SEQUENCE</scope>
</reference>
<protein>
    <submittedName>
        <fullName evidence="1">Uncharacterized protein</fullName>
    </submittedName>
</protein>
<dbReference type="EMBL" id="BMAO01008859">
    <property type="protein sequence ID" value="GFR26905.1"/>
    <property type="molecule type" value="Genomic_DNA"/>
</dbReference>
<accession>A0A8X6LYR1</accession>
<sequence>MFNLTFSTLPRDYTIRANLVIMARDSKDITVVSCVHALVSPKTCRVEVLMHIKSVEASSSPFGGVCKFGSGWQLRSRSRQSTLVQNYDYCHQYPLCCFILRLK</sequence>
<organism evidence="1 2">
    <name type="scientific">Trichonephila clavata</name>
    <name type="common">Joro spider</name>
    <name type="synonym">Nephila clavata</name>
    <dbReference type="NCBI Taxonomy" id="2740835"/>
    <lineage>
        <taxon>Eukaryota</taxon>
        <taxon>Metazoa</taxon>
        <taxon>Ecdysozoa</taxon>
        <taxon>Arthropoda</taxon>
        <taxon>Chelicerata</taxon>
        <taxon>Arachnida</taxon>
        <taxon>Araneae</taxon>
        <taxon>Araneomorphae</taxon>
        <taxon>Entelegynae</taxon>
        <taxon>Araneoidea</taxon>
        <taxon>Nephilidae</taxon>
        <taxon>Trichonephila</taxon>
    </lineage>
</organism>
<dbReference type="AlphaFoldDB" id="A0A8X6LYR1"/>
<evidence type="ECO:0000313" key="2">
    <source>
        <dbReference type="Proteomes" id="UP000887116"/>
    </source>
</evidence>
<keyword evidence="2" id="KW-1185">Reference proteome</keyword>